<keyword evidence="8" id="KW-1185">Reference proteome</keyword>
<name>A0A1G7JWQ4_9RHOB</name>
<evidence type="ECO:0000259" key="4">
    <source>
        <dbReference type="Pfam" id="PF25876"/>
    </source>
</evidence>
<dbReference type="AlphaFoldDB" id="A0A1G7JWQ4"/>
<proteinExistence type="inferred from homology"/>
<evidence type="ECO:0000256" key="3">
    <source>
        <dbReference type="SAM" id="MobiDB-lite"/>
    </source>
</evidence>
<feature type="domain" description="Multidrug resistance protein MdtA-like barrel-sandwich hybrid" evidence="5">
    <location>
        <begin position="65"/>
        <end position="207"/>
    </location>
</feature>
<evidence type="ECO:0000256" key="1">
    <source>
        <dbReference type="ARBA" id="ARBA00009477"/>
    </source>
</evidence>
<evidence type="ECO:0000259" key="5">
    <source>
        <dbReference type="Pfam" id="PF25917"/>
    </source>
</evidence>
<dbReference type="STRING" id="282683.SAMN04488105_11689"/>
<dbReference type="Proteomes" id="UP000198994">
    <property type="component" value="Unassembled WGS sequence"/>
</dbReference>
<accession>A0A1G7JWQ4</accession>
<comment type="similarity">
    <text evidence="1">Belongs to the membrane fusion protein (MFP) (TC 8.A.1) family.</text>
</comment>
<dbReference type="SUPFAM" id="SSF111369">
    <property type="entry name" value="HlyD-like secretion proteins"/>
    <property type="match status" value="1"/>
</dbReference>
<dbReference type="InterPro" id="IPR006143">
    <property type="entry name" value="RND_pump_MFP"/>
</dbReference>
<feature type="domain" description="Multidrug resistance protein MdtA-like beta-barrel" evidence="6">
    <location>
        <begin position="211"/>
        <end position="298"/>
    </location>
</feature>
<dbReference type="RefSeq" id="WP_242661813.1">
    <property type="nucleotide sequence ID" value="NZ_FNAV01000016.1"/>
</dbReference>
<dbReference type="GO" id="GO:0030313">
    <property type="term" value="C:cell envelope"/>
    <property type="evidence" value="ECO:0007669"/>
    <property type="project" value="UniProtKB-SubCell"/>
</dbReference>
<reference evidence="8" key="1">
    <citation type="submission" date="2016-10" db="EMBL/GenBank/DDBJ databases">
        <authorList>
            <person name="Varghese N."/>
            <person name="Submissions S."/>
        </authorList>
    </citation>
    <scope>NUCLEOTIDE SEQUENCE [LARGE SCALE GENOMIC DNA]</scope>
    <source>
        <strain evidence="8">DSM 10146</strain>
    </source>
</reference>
<dbReference type="GO" id="GO:0046677">
    <property type="term" value="P:response to antibiotic"/>
    <property type="evidence" value="ECO:0007669"/>
    <property type="project" value="TreeGrafter"/>
</dbReference>
<organism evidence="7 8">
    <name type="scientific">Salipiger thiooxidans</name>
    <dbReference type="NCBI Taxonomy" id="282683"/>
    <lineage>
        <taxon>Bacteria</taxon>
        <taxon>Pseudomonadati</taxon>
        <taxon>Pseudomonadota</taxon>
        <taxon>Alphaproteobacteria</taxon>
        <taxon>Rhodobacterales</taxon>
        <taxon>Roseobacteraceae</taxon>
        <taxon>Salipiger</taxon>
    </lineage>
</organism>
<dbReference type="NCBIfam" id="TIGR01730">
    <property type="entry name" value="RND_mfp"/>
    <property type="match status" value="1"/>
</dbReference>
<dbReference type="GO" id="GO:0005886">
    <property type="term" value="C:plasma membrane"/>
    <property type="evidence" value="ECO:0007669"/>
    <property type="project" value="TreeGrafter"/>
</dbReference>
<gene>
    <name evidence="7" type="ORF">SAMN04488105_11689</name>
</gene>
<dbReference type="InterPro" id="IPR058625">
    <property type="entry name" value="MdtA-like_BSH"/>
</dbReference>
<dbReference type="Gene3D" id="1.10.287.470">
    <property type="entry name" value="Helix hairpin bin"/>
    <property type="match status" value="1"/>
</dbReference>
<sequence length="407" mass="42227">MRPECIVRRSRHAAEAVAATLFLLPATPALPQQAGGGATEVGAMTLESRDVPFTVTVPGRAVAYEQVDVRPRVGGAISEIVYELGRPVEAGDVLFRIEDQTYRAEVASSEAEVARAEASVAAAQETVTRYERLLGTGVTQEDLATAKVSLKQAQADQSAAEAALEVAQLDLDRTEIRSPIAGFPSVPTISAGALVTENQTDALTTVTRLDPIYVDVEESSRRMGEMRDKMDAGALQPGDGLDIELELDSGGTYAAKGRMVSPGTTVSTTTGTRRMRIAFDSPGLRLMPGQFLCVEVVLGTTSAVLVPRGATSRSVSGVLTAFVAVDGKAEQGSYRNAWVVTDGIAPGEALIVDGLARLQNGAEVSTVPVTISEDGVATDAGPAEVDGAAAGRGPGTGADALTGKSED</sequence>
<feature type="coiled-coil region" evidence="2">
    <location>
        <begin position="106"/>
        <end position="170"/>
    </location>
</feature>
<dbReference type="Pfam" id="PF25944">
    <property type="entry name" value="Beta-barrel_RND"/>
    <property type="match status" value="1"/>
</dbReference>
<dbReference type="Pfam" id="PF25876">
    <property type="entry name" value="HH_MFP_RND"/>
    <property type="match status" value="1"/>
</dbReference>
<dbReference type="GO" id="GO:0022857">
    <property type="term" value="F:transmembrane transporter activity"/>
    <property type="evidence" value="ECO:0007669"/>
    <property type="project" value="InterPro"/>
</dbReference>
<dbReference type="Gene3D" id="2.40.30.170">
    <property type="match status" value="1"/>
</dbReference>
<dbReference type="Gene3D" id="2.40.420.20">
    <property type="match status" value="1"/>
</dbReference>
<dbReference type="InterPro" id="IPR058626">
    <property type="entry name" value="MdtA-like_b-barrel"/>
</dbReference>
<evidence type="ECO:0000313" key="8">
    <source>
        <dbReference type="Proteomes" id="UP000198994"/>
    </source>
</evidence>
<dbReference type="EMBL" id="FNAV01000016">
    <property type="protein sequence ID" value="SDF29224.1"/>
    <property type="molecule type" value="Genomic_DNA"/>
</dbReference>
<protein>
    <submittedName>
        <fullName evidence="7">Membrane fusion protein, multidrug efflux system</fullName>
    </submittedName>
</protein>
<dbReference type="InterPro" id="IPR058624">
    <property type="entry name" value="MdtA-like_HH"/>
</dbReference>
<feature type="domain" description="Multidrug resistance protein MdtA-like alpha-helical hairpin" evidence="4">
    <location>
        <begin position="107"/>
        <end position="174"/>
    </location>
</feature>
<dbReference type="Gene3D" id="2.40.50.100">
    <property type="match status" value="1"/>
</dbReference>
<evidence type="ECO:0000259" key="6">
    <source>
        <dbReference type="Pfam" id="PF25944"/>
    </source>
</evidence>
<feature type="region of interest" description="Disordered" evidence="3">
    <location>
        <begin position="375"/>
        <end position="407"/>
    </location>
</feature>
<dbReference type="PANTHER" id="PTHR30158">
    <property type="entry name" value="ACRA/E-RELATED COMPONENT OF DRUG EFFLUX TRANSPORTER"/>
    <property type="match status" value="1"/>
</dbReference>
<evidence type="ECO:0000313" key="7">
    <source>
        <dbReference type="EMBL" id="SDF29224.1"/>
    </source>
</evidence>
<keyword evidence="2" id="KW-0175">Coiled coil</keyword>
<evidence type="ECO:0000256" key="2">
    <source>
        <dbReference type="SAM" id="Coils"/>
    </source>
</evidence>
<dbReference type="Pfam" id="PF25917">
    <property type="entry name" value="BSH_RND"/>
    <property type="match status" value="1"/>
</dbReference>